<dbReference type="PANTHER" id="PTHR31001:SF49">
    <property type="entry name" value="ZN(II)2CYS6 TRANSCRIPTION FACTOR (EUROFUNG)"/>
    <property type="match status" value="1"/>
</dbReference>
<dbReference type="Proteomes" id="UP000223968">
    <property type="component" value="Unassembled WGS sequence"/>
</dbReference>
<dbReference type="CDD" id="cd00067">
    <property type="entry name" value="GAL4"/>
    <property type="match status" value="1"/>
</dbReference>
<feature type="region of interest" description="Disordered" evidence="10">
    <location>
        <begin position="96"/>
        <end position="131"/>
    </location>
</feature>
<dbReference type="GO" id="GO:0005634">
    <property type="term" value="C:nucleus"/>
    <property type="evidence" value="ECO:0007669"/>
    <property type="project" value="UniProtKB-SubCell"/>
</dbReference>
<evidence type="ECO:0000256" key="3">
    <source>
        <dbReference type="ARBA" id="ARBA00022723"/>
    </source>
</evidence>
<dbReference type="OrthoDB" id="5431381at2759"/>
<dbReference type="PROSITE" id="PS00463">
    <property type="entry name" value="ZN2_CY6_FUNGAL_1"/>
    <property type="match status" value="1"/>
</dbReference>
<gene>
    <name evidence="12" type="ORF">AJ79_07547</name>
</gene>
<evidence type="ECO:0000313" key="12">
    <source>
        <dbReference type="EMBL" id="PGH02782.1"/>
    </source>
</evidence>
<keyword evidence="7" id="KW-0539">Nucleus</keyword>
<feature type="region of interest" description="Disordered" evidence="10">
    <location>
        <begin position="1"/>
        <end position="34"/>
    </location>
</feature>
<dbReference type="AlphaFoldDB" id="A0A2B7X210"/>
<keyword evidence="4" id="KW-0805">Transcription regulation</keyword>
<feature type="domain" description="Zn(2)-C6 fungal-type" evidence="11">
    <location>
        <begin position="36"/>
        <end position="67"/>
    </location>
</feature>
<dbReference type="Pfam" id="PF04082">
    <property type="entry name" value="Fungal_trans"/>
    <property type="match status" value="1"/>
</dbReference>
<evidence type="ECO:0000256" key="8">
    <source>
        <dbReference type="ARBA" id="ARBA00031692"/>
    </source>
</evidence>
<keyword evidence="13" id="KW-1185">Reference proteome</keyword>
<evidence type="ECO:0000256" key="7">
    <source>
        <dbReference type="ARBA" id="ARBA00023242"/>
    </source>
</evidence>
<dbReference type="Pfam" id="PF00172">
    <property type="entry name" value="Zn_clus"/>
    <property type="match status" value="1"/>
</dbReference>
<dbReference type="GO" id="GO:0008270">
    <property type="term" value="F:zinc ion binding"/>
    <property type="evidence" value="ECO:0007669"/>
    <property type="project" value="InterPro"/>
</dbReference>
<dbReference type="InterPro" id="IPR050613">
    <property type="entry name" value="Sec_Metabolite_Reg"/>
</dbReference>
<dbReference type="SUPFAM" id="SSF57701">
    <property type="entry name" value="Zn2/Cys6 DNA-binding domain"/>
    <property type="match status" value="1"/>
</dbReference>
<dbReference type="CDD" id="cd12148">
    <property type="entry name" value="fungal_TF_MHR"/>
    <property type="match status" value="1"/>
</dbReference>
<evidence type="ECO:0000313" key="13">
    <source>
        <dbReference type="Proteomes" id="UP000223968"/>
    </source>
</evidence>
<comment type="caution">
    <text evidence="12">The sequence shown here is derived from an EMBL/GenBank/DDBJ whole genome shotgun (WGS) entry which is preliminary data.</text>
</comment>
<evidence type="ECO:0000256" key="10">
    <source>
        <dbReference type="SAM" id="MobiDB-lite"/>
    </source>
</evidence>
<evidence type="ECO:0000256" key="5">
    <source>
        <dbReference type="ARBA" id="ARBA00023125"/>
    </source>
</evidence>
<comment type="function">
    <text evidence="9">Transcription factor that specifically regulates the neosartoricin B biosynthesis gene cluster.</text>
</comment>
<protein>
    <recommendedName>
        <fullName evidence="2">C6 finger domain transcription factor nscR</fullName>
    </recommendedName>
    <alternativeName>
        <fullName evidence="8">Neosartiricin B biosynthesis protein R</fullName>
    </alternativeName>
</protein>
<dbReference type="PANTHER" id="PTHR31001">
    <property type="entry name" value="UNCHARACTERIZED TRANSCRIPTIONAL REGULATORY PROTEIN"/>
    <property type="match status" value="1"/>
</dbReference>
<name>A0A2B7X210_9EURO</name>
<organism evidence="12 13">
    <name type="scientific">Helicocarpus griseus UAMH5409</name>
    <dbReference type="NCBI Taxonomy" id="1447875"/>
    <lineage>
        <taxon>Eukaryota</taxon>
        <taxon>Fungi</taxon>
        <taxon>Dikarya</taxon>
        <taxon>Ascomycota</taxon>
        <taxon>Pezizomycotina</taxon>
        <taxon>Eurotiomycetes</taxon>
        <taxon>Eurotiomycetidae</taxon>
        <taxon>Onygenales</taxon>
        <taxon>Ajellomycetaceae</taxon>
        <taxon>Helicocarpus</taxon>
    </lineage>
</organism>
<dbReference type="EMBL" id="PDNB01000155">
    <property type="protein sequence ID" value="PGH02782.1"/>
    <property type="molecule type" value="Genomic_DNA"/>
</dbReference>
<dbReference type="GO" id="GO:0003677">
    <property type="term" value="F:DNA binding"/>
    <property type="evidence" value="ECO:0007669"/>
    <property type="project" value="UniProtKB-KW"/>
</dbReference>
<keyword evidence="6" id="KW-0804">Transcription</keyword>
<proteinExistence type="predicted"/>
<dbReference type="SMART" id="SM00906">
    <property type="entry name" value="Fungal_trans"/>
    <property type="match status" value="1"/>
</dbReference>
<reference evidence="12 13" key="1">
    <citation type="submission" date="2017-10" db="EMBL/GenBank/DDBJ databases">
        <title>Comparative genomics in systemic dimorphic fungi from Ajellomycetaceae.</title>
        <authorList>
            <person name="Munoz J.F."/>
            <person name="Mcewen J.G."/>
            <person name="Clay O.K."/>
            <person name="Cuomo C.A."/>
        </authorList>
    </citation>
    <scope>NUCLEOTIDE SEQUENCE [LARGE SCALE GENOMIC DNA]</scope>
    <source>
        <strain evidence="12 13">UAMH5409</strain>
    </source>
</reference>
<dbReference type="InterPro" id="IPR036864">
    <property type="entry name" value="Zn2-C6_fun-type_DNA-bd_sf"/>
</dbReference>
<evidence type="ECO:0000256" key="4">
    <source>
        <dbReference type="ARBA" id="ARBA00023015"/>
    </source>
</evidence>
<evidence type="ECO:0000256" key="2">
    <source>
        <dbReference type="ARBA" id="ARBA00018346"/>
    </source>
</evidence>
<dbReference type="InterPro" id="IPR001138">
    <property type="entry name" value="Zn2Cys6_DnaBD"/>
</dbReference>
<keyword evidence="3" id="KW-0479">Metal-binding</keyword>
<dbReference type="STRING" id="1447875.A0A2B7X210"/>
<evidence type="ECO:0000256" key="9">
    <source>
        <dbReference type="ARBA" id="ARBA00045154"/>
    </source>
</evidence>
<comment type="subcellular location">
    <subcellularLocation>
        <location evidence="1">Nucleus</location>
    </subcellularLocation>
</comment>
<dbReference type="SMART" id="SM00066">
    <property type="entry name" value="GAL4"/>
    <property type="match status" value="1"/>
</dbReference>
<dbReference type="PROSITE" id="PS50048">
    <property type="entry name" value="ZN2_CY6_FUNGAL_2"/>
    <property type="match status" value="1"/>
</dbReference>
<feature type="region of interest" description="Disordered" evidence="10">
    <location>
        <begin position="410"/>
        <end position="441"/>
    </location>
</feature>
<accession>A0A2B7X210</accession>
<dbReference type="InterPro" id="IPR007219">
    <property type="entry name" value="XnlR_reg_dom"/>
</dbReference>
<evidence type="ECO:0000256" key="1">
    <source>
        <dbReference type="ARBA" id="ARBA00004123"/>
    </source>
</evidence>
<sequence length="778" mass="87945">MNVLNLSQVPPALATPFNEEAPSKPRHRRRERSQLSCTICRQKKLKCDRNLPCENCATRGRGDACFYTNTQSQGQVRTRHRPTNTSIMQNRVRHLESTVLPLASGRPTRSARPRNMPSESRSDGIESYPYHNSDGAQYTYASASSGSPAEVNMPITKSVGKLSMQNNGDTSHPDTEQWGAILTDIGELKGYFEDRDDGSVSDAVSEDGEYEPDLLSGRLESLTQAEILERVPPKQLVDHLVSAYFNSLDDSTGRAHMAFCSQYKKFWQDPWSTPLMWVGLLFSMICIAVRTDAHPSHRMPDTFEPHGLTNQYRQMAAHCLRTSNYSTTPPHTLEALVLYFFAENIRSLDAQVGCWYLFGIIMRIAMRKGYHRDARHYPEVSVFDGEMRRRVWTIIFDVDIFTSVQSGLPRAVRPSHTDTEPPRNILDEDYDENTTSLPPPRPDVDNPVLEYLIAKRQLVQVYGMIVDLDSATQQPSYEEVLRLDKELLDTHRSVPSLLRIRPIETSVDDPPHIIIRRLILDFLYHKARCMLHRRYCTMPWSNSRYTYSRQTCFDAAMAILQQQVVLNREAQPGGLVHRVEWMITSLVSHDFFLAAMIICLYLDRENDKGGNGVGGIKDTDTIAPGGKEEMLRQLRTSYNVFSIYAPSSRSSARTCTILKIILQRLGVIVPPPNEGGPAQEVAEMAPLETLPYTGPGAIHPTSTPYKQPGIYPQTVASSTTTTQMPFIQLDSVELPDVNINEDTRTIESLIQSSQDIDWDLWDTLFRSGTGHNDASIVW</sequence>
<dbReference type="Gene3D" id="4.10.240.10">
    <property type="entry name" value="Zn(2)-C6 fungal-type DNA-binding domain"/>
    <property type="match status" value="1"/>
</dbReference>
<keyword evidence="5" id="KW-0238">DNA-binding</keyword>
<evidence type="ECO:0000256" key="6">
    <source>
        <dbReference type="ARBA" id="ARBA00023163"/>
    </source>
</evidence>
<evidence type="ECO:0000259" key="11">
    <source>
        <dbReference type="PROSITE" id="PS50048"/>
    </source>
</evidence>
<dbReference type="GO" id="GO:0000981">
    <property type="term" value="F:DNA-binding transcription factor activity, RNA polymerase II-specific"/>
    <property type="evidence" value="ECO:0007669"/>
    <property type="project" value="InterPro"/>
</dbReference>
<dbReference type="GO" id="GO:0006351">
    <property type="term" value="P:DNA-templated transcription"/>
    <property type="evidence" value="ECO:0007669"/>
    <property type="project" value="InterPro"/>
</dbReference>